<evidence type="ECO:0000313" key="2">
    <source>
        <dbReference type="Proteomes" id="UP000027135"/>
    </source>
</evidence>
<name>A0A067R2Q5_ZOONE</name>
<organism evidence="1 2">
    <name type="scientific">Zootermopsis nevadensis</name>
    <name type="common">Dampwood termite</name>
    <dbReference type="NCBI Taxonomy" id="136037"/>
    <lineage>
        <taxon>Eukaryota</taxon>
        <taxon>Metazoa</taxon>
        <taxon>Ecdysozoa</taxon>
        <taxon>Arthropoda</taxon>
        <taxon>Hexapoda</taxon>
        <taxon>Insecta</taxon>
        <taxon>Pterygota</taxon>
        <taxon>Neoptera</taxon>
        <taxon>Polyneoptera</taxon>
        <taxon>Dictyoptera</taxon>
        <taxon>Blattodea</taxon>
        <taxon>Blattoidea</taxon>
        <taxon>Termitoidae</taxon>
        <taxon>Termopsidae</taxon>
        <taxon>Zootermopsis</taxon>
    </lineage>
</organism>
<dbReference type="AlphaFoldDB" id="A0A067R2Q5"/>
<dbReference type="EMBL" id="KK853051">
    <property type="protein sequence ID" value="KDR12035.1"/>
    <property type="molecule type" value="Genomic_DNA"/>
</dbReference>
<reference evidence="1 2" key="1">
    <citation type="journal article" date="2014" name="Nat. Commun.">
        <title>Molecular traces of alternative social organization in a termite genome.</title>
        <authorList>
            <person name="Terrapon N."/>
            <person name="Li C."/>
            <person name="Robertson H.M."/>
            <person name="Ji L."/>
            <person name="Meng X."/>
            <person name="Booth W."/>
            <person name="Chen Z."/>
            <person name="Childers C.P."/>
            <person name="Glastad K.M."/>
            <person name="Gokhale K."/>
            <person name="Gowin J."/>
            <person name="Gronenberg W."/>
            <person name="Hermansen R.A."/>
            <person name="Hu H."/>
            <person name="Hunt B.G."/>
            <person name="Huylmans A.K."/>
            <person name="Khalil S.M."/>
            <person name="Mitchell R.D."/>
            <person name="Munoz-Torres M.C."/>
            <person name="Mustard J.A."/>
            <person name="Pan H."/>
            <person name="Reese J.T."/>
            <person name="Scharf M.E."/>
            <person name="Sun F."/>
            <person name="Vogel H."/>
            <person name="Xiao J."/>
            <person name="Yang W."/>
            <person name="Yang Z."/>
            <person name="Yang Z."/>
            <person name="Zhou J."/>
            <person name="Zhu J."/>
            <person name="Brent C.S."/>
            <person name="Elsik C.G."/>
            <person name="Goodisman M.A."/>
            <person name="Liberles D.A."/>
            <person name="Roe R.M."/>
            <person name="Vargo E.L."/>
            <person name="Vilcinskas A."/>
            <person name="Wang J."/>
            <person name="Bornberg-Bauer E."/>
            <person name="Korb J."/>
            <person name="Zhang G."/>
            <person name="Liebig J."/>
        </authorList>
    </citation>
    <scope>NUCLEOTIDE SEQUENCE [LARGE SCALE GENOMIC DNA]</scope>
    <source>
        <tissue evidence="1">Whole organism</tissue>
    </source>
</reference>
<dbReference type="Proteomes" id="UP000027135">
    <property type="component" value="Unassembled WGS sequence"/>
</dbReference>
<proteinExistence type="predicted"/>
<gene>
    <name evidence="1" type="ORF">L798_13868</name>
</gene>
<dbReference type="InParanoid" id="A0A067R2Q5"/>
<accession>A0A067R2Q5</accession>
<keyword evidence="2" id="KW-1185">Reference proteome</keyword>
<evidence type="ECO:0000313" key="1">
    <source>
        <dbReference type="EMBL" id="KDR12035.1"/>
    </source>
</evidence>
<protein>
    <submittedName>
        <fullName evidence="1">Uncharacterized protein</fullName>
    </submittedName>
</protein>
<sequence length="60" mass="6870">MKCDIGVPEFGWPMKSLWAACLWSQIEQFCHMVLCCWIMATPPLQSPPSNEQVKKTNESL</sequence>